<keyword evidence="1" id="KW-0472">Membrane</keyword>
<keyword evidence="1" id="KW-0812">Transmembrane</keyword>
<reference evidence="2 3" key="1">
    <citation type="journal article" date="2024" name="Chem. Sci.">
        <title>Discovery of a lagriamide polyketide by integrated genome mining, isotopic labeling, and untargeted metabolomics.</title>
        <authorList>
            <person name="Fergusson C.H."/>
            <person name="Saulog J."/>
            <person name="Paulo B.S."/>
            <person name="Wilson D.M."/>
            <person name="Liu D.Y."/>
            <person name="Morehouse N.J."/>
            <person name="Waterworth S."/>
            <person name="Barkei J."/>
            <person name="Gray C.A."/>
            <person name="Kwan J.C."/>
            <person name="Eustaquio A.S."/>
            <person name="Linington R.G."/>
        </authorList>
    </citation>
    <scope>NUCLEOTIDE SEQUENCE [LARGE SCALE GENOMIC DNA]</scope>
    <source>
        <strain evidence="2 3">RL17-338-BIF-B</strain>
    </source>
</reference>
<organism evidence="2 3">
    <name type="scientific">Paraburkholderia acidicola</name>
    <dbReference type="NCBI Taxonomy" id="1912599"/>
    <lineage>
        <taxon>Bacteria</taxon>
        <taxon>Pseudomonadati</taxon>
        <taxon>Pseudomonadota</taxon>
        <taxon>Betaproteobacteria</taxon>
        <taxon>Burkholderiales</taxon>
        <taxon>Burkholderiaceae</taxon>
        <taxon>Paraburkholderia</taxon>
    </lineage>
</organism>
<evidence type="ECO:0000256" key="1">
    <source>
        <dbReference type="SAM" id="Phobius"/>
    </source>
</evidence>
<gene>
    <name evidence="2" type="ORF">N0A02_26495</name>
</gene>
<protein>
    <submittedName>
        <fullName evidence="2">Uncharacterized protein</fullName>
    </submittedName>
</protein>
<evidence type="ECO:0000313" key="3">
    <source>
        <dbReference type="Proteomes" id="UP001469089"/>
    </source>
</evidence>
<feature type="transmembrane region" description="Helical" evidence="1">
    <location>
        <begin position="6"/>
        <end position="29"/>
    </location>
</feature>
<proteinExistence type="predicted"/>
<keyword evidence="3" id="KW-1185">Reference proteome</keyword>
<feature type="transmembrane region" description="Helical" evidence="1">
    <location>
        <begin position="68"/>
        <end position="90"/>
    </location>
</feature>
<evidence type="ECO:0000313" key="2">
    <source>
        <dbReference type="EMBL" id="MEQ5843009.1"/>
    </source>
</evidence>
<keyword evidence="1" id="KW-1133">Transmembrane helix</keyword>
<dbReference type="Proteomes" id="UP001469089">
    <property type="component" value="Unassembled WGS sequence"/>
</dbReference>
<dbReference type="RefSeq" id="WP_349544751.1">
    <property type="nucleotide sequence ID" value="NZ_JAOALG010000002.1"/>
</dbReference>
<name>A0ABV1LUK8_9BURK</name>
<sequence length="100" mass="11170">MKWLSIIVRLVVAIVLGYSAAMPVTQLLLAHMSAEIPLWLVHAIRSCIHLFSPGYSADALDIEDMTTFLLFLLVWLVFAVVIGFIVFAVWGRIRATRAAQ</sequence>
<dbReference type="EMBL" id="JAOALG010000002">
    <property type="protein sequence ID" value="MEQ5843009.1"/>
    <property type="molecule type" value="Genomic_DNA"/>
</dbReference>
<comment type="caution">
    <text evidence="2">The sequence shown here is derived from an EMBL/GenBank/DDBJ whole genome shotgun (WGS) entry which is preliminary data.</text>
</comment>
<accession>A0ABV1LUK8</accession>